<evidence type="ECO:0000256" key="6">
    <source>
        <dbReference type="ARBA" id="ARBA00023136"/>
    </source>
</evidence>
<protein>
    <submittedName>
        <fullName evidence="13">H3</fullName>
    </submittedName>
    <submittedName>
        <fullName evidence="14">Methyl-accepting chemotaxis sensory transducer with Cache sensor</fullName>
    </submittedName>
</protein>
<dbReference type="CDD" id="cd12912">
    <property type="entry name" value="PDC2_MCP_like"/>
    <property type="match status" value="1"/>
</dbReference>
<evidence type="ECO:0000256" key="1">
    <source>
        <dbReference type="ARBA" id="ARBA00004651"/>
    </source>
</evidence>
<dbReference type="OrthoDB" id="8576332at2"/>
<dbReference type="GO" id="GO:0005886">
    <property type="term" value="C:plasma membrane"/>
    <property type="evidence" value="ECO:0007669"/>
    <property type="project" value="UniProtKB-SubCell"/>
</dbReference>
<comment type="similarity">
    <text evidence="8">Belongs to the methyl-accepting chemotaxis (MCP) protein family.</text>
</comment>
<dbReference type="PANTHER" id="PTHR32089:SF117">
    <property type="entry name" value="METHYL ACCEPTING SENSORY TRANSDUCER WITH CACHE_1 SMALL MOLECULE BINDING DOMAIN"/>
    <property type="match status" value="1"/>
</dbReference>
<dbReference type="GO" id="GO:0007165">
    <property type="term" value="P:signal transduction"/>
    <property type="evidence" value="ECO:0007669"/>
    <property type="project" value="UniProtKB-KW"/>
</dbReference>
<evidence type="ECO:0000256" key="5">
    <source>
        <dbReference type="ARBA" id="ARBA00022989"/>
    </source>
</evidence>
<keyword evidence="5" id="KW-1133">Transmembrane helix</keyword>
<evidence type="ECO:0000256" key="8">
    <source>
        <dbReference type="ARBA" id="ARBA00029447"/>
    </source>
</evidence>
<dbReference type="Gene3D" id="1.10.287.950">
    <property type="entry name" value="Methyl-accepting chemotaxis protein"/>
    <property type="match status" value="1"/>
</dbReference>
<keyword evidence="16" id="KW-1185">Reference proteome</keyword>
<keyword evidence="2" id="KW-1003">Cell membrane</keyword>
<dbReference type="InterPro" id="IPR003660">
    <property type="entry name" value="HAMP_dom"/>
</dbReference>
<evidence type="ECO:0000256" key="7">
    <source>
        <dbReference type="ARBA" id="ARBA00023224"/>
    </source>
</evidence>
<keyword evidence="7 9" id="KW-0807">Transducer</keyword>
<keyword evidence="3" id="KW-0145">Chemotaxis</keyword>
<reference evidence="13 15" key="1">
    <citation type="submission" date="2018-06" db="EMBL/GenBank/DDBJ databases">
        <authorList>
            <consortium name="Pathogen Informatics"/>
            <person name="Doyle S."/>
        </authorList>
    </citation>
    <scope>NUCLEOTIDE SEQUENCE [LARGE SCALE GENOMIC DNA]</scope>
    <source>
        <strain evidence="13 15">NCTC11159</strain>
    </source>
</reference>
<dbReference type="RefSeq" id="WP_115226606.1">
    <property type="nucleotide sequence ID" value="NZ_CAWOLO010000005.1"/>
</dbReference>
<dbReference type="InterPro" id="IPR004090">
    <property type="entry name" value="Chemotax_Me-accpt_rcpt"/>
</dbReference>
<dbReference type="InterPro" id="IPR033479">
    <property type="entry name" value="dCache_1"/>
</dbReference>
<organism evidence="13 15">
    <name type="scientific">Iodobacter fluviatilis</name>
    <dbReference type="NCBI Taxonomy" id="537"/>
    <lineage>
        <taxon>Bacteria</taxon>
        <taxon>Pseudomonadati</taxon>
        <taxon>Pseudomonadota</taxon>
        <taxon>Betaproteobacteria</taxon>
        <taxon>Neisseriales</taxon>
        <taxon>Chitinibacteraceae</taxon>
        <taxon>Iodobacter</taxon>
    </lineage>
</organism>
<dbReference type="PROSITE" id="PS50885">
    <property type="entry name" value="HAMP"/>
    <property type="match status" value="1"/>
</dbReference>
<name>A0A377Q681_9NEIS</name>
<keyword evidence="6" id="KW-0472">Membrane</keyword>
<reference evidence="14 16" key="2">
    <citation type="submission" date="2019-03" db="EMBL/GenBank/DDBJ databases">
        <title>Genomic Encyclopedia of Type Strains, Phase IV (KMG-IV): sequencing the most valuable type-strain genomes for metagenomic binning, comparative biology and taxonomic classification.</title>
        <authorList>
            <person name="Goeker M."/>
        </authorList>
    </citation>
    <scope>NUCLEOTIDE SEQUENCE [LARGE SCALE GENOMIC DNA]</scope>
    <source>
        <strain evidence="14 16">DSM 3764</strain>
    </source>
</reference>
<dbReference type="PANTHER" id="PTHR32089">
    <property type="entry name" value="METHYL-ACCEPTING CHEMOTAXIS PROTEIN MCPB"/>
    <property type="match status" value="1"/>
</dbReference>
<dbReference type="FunFam" id="1.10.287.950:FF:000001">
    <property type="entry name" value="Methyl-accepting chemotaxis sensory transducer"/>
    <property type="match status" value="1"/>
</dbReference>
<gene>
    <name evidence="13" type="primary">mcpB_3</name>
    <name evidence="14" type="ORF">EV682_10548</name>
    <name evidence="13" type="ORF">NCTC11159_01319</name>
</gene>
<dbReference type="EMBL" id="UGHR01000001">
    <property type="protein sequence ID" value="STQ90255.1"/>
    <property type="molecule type" value="Genomic_DNA"/>
</dbReference>
<dbReference type="Pfam" id="PF00672">
    <property type="entry name" value="HAMP"/>
    <property type="match status" value="1"/>
</dbReference>
<dbReference type="Gene3D" id="3.30.450.20">
    <property type="entry name" value="PAS domain"/>
    <property type="match status" value="2"/>
</dbReference>
<feature type="domain" description="Methyl-accepting transducer" evidence="11">
    <location>
        <begin position="355"/>
        <end position="591"/>
    </location>
</feature>
<comment type="subcellular location">
    <subcellularLocation>
        <location evidence="1">Cell membrane</location>
        <topology evidence="1">Multi-pass membrane protein</topology>
    </subcellularLocation>
</comment>
<dbReference type="EMBL" id="SMBT01000005">
    <property type="protein sequence ID" value="TCU86923.1"/>
    <property type="molecule type" value="Genomic_DNA"/>
</dbReference>
<dbReference type="CDD" id="cd12913">
    <property type="entry name" value="PDC1_MCP_like"/>
    <property type="match status" value="1"/>
</dbReference>
<dbReference type="Pfam" id="PF02743">
    <property type="entry name" value="dCache_1"/>
    <property type="match status" value="1"/>
</dbReference>
<evidence type="ECO:0000256" key="3">
    <source>
        <dbReference type="ARBA" id="ARBA00022500"/>
    </source>
</evidence>
<dbReference type="SUPFAM" id="SSF58104">
    <property type="entry name" value="Methyl-accepting chemotaxis protein (MCP) signaling domain"/>
    <property type="match status" value="1"/>
</dbReference>
<dbReference type="SMART" id="SM00304">
    <property type="entry name" value="HAMP"/>
    <property type="match status" value="1"/>
</dbReference>
<dbReference type="GO" id="GO:0004888">
    <property type="term" value="F:transmembrane signaling receptor activity"/>
    <property type="evidence" value="ECO:0007669"/>
    <property type="project" value="InterPro"/>
</dbReference>
<dbReference type="PROSITE" id="PS50111">
    <property type="entry name" value="CHEMOTAXIS_TRANSDUC_2"/>
    <property type="match status" value="1"/>
</dbReference>
<evidence type="ECO:0000256" key="2">
    <source>
        <dbReference type="ARBA" id="ARBA00022475"/>
    </source>
</evidence>
<sequence length="627" mass="68094">MKISHKVGLAAAIVLLLTASLLSVTQINQIRSTLRSQAESTISESSNVLARQIENWLNGKLQLIDLMAQDIDRKFSNEQIDHTFSMPMLKEQFLLIFGGLEDNEGKRITNDLTWNPPNWDARKRPWYPVAKAASRAVLTEPYADAGTGEILISVVARLSDKGQFKGAFGGDLSLKTVSEAVNTLDFNHAGYAFLLSKSGKIISHPKADLNGKSYSELFDGANPALERTLQNVKGGGKKLLVSFTPLTNLKGMDWYIGVVLDEDVLMAETNALSWRSALGTIAGVLISMLVLGILMSKLLKPLDHLNQSLHEINRGEGDLTNRLPIVGNDEIAHVSKEFNYFLQTLQTLISEVKSSSVLVRESTVFTSDAANQASGRLQVQLQELDQLAVSMQDMSAKAEEVAGNAEAAARAAVTANEETQSGVALVSRSTEAIQRLADEMNDTSQAINELAKLSQNIESILSVITSIADQTNLLALNAAIEAARAGEAGRGFAVVADEVRKLASLTQQSTREIREMIDQLRTGVKQAEERMQQSSSTASVTATEAGAANEMLGRISEGITRINKMNLQISIAAGEQSSTTEVINRNTTNIRDISHQVADGADSQVRQCTVMVDQVSNQDQLLDRFKV</sequence>
<dbReference type="Proteomes" id="UP000295794">
    <property type="component" value="Unassembled WGS sequence"/>
</dbReference>
<evidence type="ECO:0000313" key="14">
    <source>
        <dbReference type="EMBL" id="TCU86923.1"/>
    </source>
</evidence>
<keyword evidence="4" id="KW-0812">Transmembrane</keyword>
<dbReference type="InterPro" id="IPR029151">
    <property type="entry name" value="Sensor-like_sf"/>
</dbReference>
<evidence type="ECO:0000256" key="9">
    <source>
        <dbReference type="PROSITE-ProRule" id="PRU00284"/>
    </source>
</evidence>
<evidence type="ECO:0000313" key="15">
    <source>
        <dbReference type="Proteomes" id="UP000255108"/>
    </source>
</evidence>
<dbReference type="PRINTS" id="PR00260">
    <property type="entry name" value="CHEMTRNSDUCR"/>
</dbReference>
<dbReference type="InterPro" id="IPR004089">
    <property type="entry name" value="MCPsignal_dom"/>
</dbReference>
<dbReference type="GO" id="GO:0006935">
    <property type="term" value="P:chemotaxis"/>
    <property type="evidence" value="ECO:0007669"/>
    <property type="project" value="UniProtKB-KW"/>
</dbReference>
<feature type="domain" description="HAMP" evidence="12">
    <location>
        <begin position="296"/>
        <end position="350"/>
    </location>
</feature>
<evidence type="ECO:0000259" key="11">
    <source>
        <dbReference type="PROSITE" id="PS50111"/>
    </source>
</evidence>
<dbReference type="CDD" id="cd11386">
    <property type="entry name" value="MCP_signal"/>
    <property type="match status" value="1"/>
</dbReference>
<evidence type="ECO:0000313" key="13">
    <source>
        <dbReference type="EMBL" id="STQ90255.1"/>
    </source>
</evidence>
<accession>A0A377Q681</accession>
<evidence type="ECO:0000256" key="10">
    <source>
        <dbReference type="SAM" id="Coils"/>
    </source>
</evidence>
<dbReference type="SMART" id="SM00283">
    <property type="entry name" value="MA"/>
    <property type="match status" value="1"/>
</dbReference>
<dbReference type="CDD" id="cd06225">
    <property type="entry name" value="HAMP"/>
    <property type="match status" value="1"/>
</dbReference>
<evidence type="ECO:0000256" key="4">
    <source>
        <dbReference type="ARBA" id="ARBA00022692"/>
    </source>
</evidence>
<evidence type="ECO:0000259" key="12">
    <source>
        <dbReference type="PROSITE" id="PS50885"/>
    </source>
</evidence>
<dbReference type="SUPFAM" id="SSF103190">
    <property type="entry name" value="Sensory domain-like"/>
    <property type="match status" value="1"/>
</dbReference>
<dbReference type="Pfam" id="PF00015">
    <property type="entry name" value="MCPsignal"/>
    <property type="match status" value="1"/>
</dbReference>
<keyword evidence="10" id="KW-0175">Coiled coil</keyword>
<dbReference type="Proteomes" id="UP000255108">
    <property type="component" value="Unassembled WGS sequence"/>
</dbReference>
<proteinExistence type="inferred from homology"/>
<feature type="coiled-coil region" evidence="10">
    <location>
        <begin position="510"/>
        <end position="537"/>
    </location>
</feature>
<evidence type="ECO:0000313" key="16">
    <source>
        <dbReference type="Proteomes" id="UP000295794"/>
    </source>
</evidence>
<dbReference type="AlphaFoldDB" id="A0A377Q681"/>